<feature type="compositionally biased region" description="Low complexity" evidence="2">
    <location>
        <begin position="99"/>
        <end position="109"/>
    </location>
</feature>
<dbReference type="OrthoDB" id="1931055at2759"/>
<dbReference type="FunCoup" id="A0A7J7CQ97">
    <property type="interactions" value="2505"/>
</dbReference>
<proteinExistence type="predicted"/>
<dbReference type="InterPro" id="IPR051195">
    <property type="entry name" value="Fungal_stress_NST1"/>
</dbReference>
<feature type="region of interest" description="Disordered" evidence="2">
    <location>
        <begin position="211"/>
        <end position="253"/>
    </location>
</feature>
<feature type="compositionally biased region" description="Low complexity" evidence="2">
    <location>
        <begin position="2330"/>
        <end position="2350"/>
    </location>
</feature>
<feature type="region of interest" description="Disordered" evidence="2">
    <location>
        <begin position="861"/>
        <end position="882"/>
    </location>
</feature>
<feature type="region of interest" description="Disordered" evidence="2">
    <location>
        <begin position="1440"/>
        <end position="1469"/>
    </location>
</feature>
<feature type="compositionally biased region" description="Polar residues" evidence="2">
    <location>
        <begin position="459"/>
        <end position="475"/>
    </location>
</feature>
<feature type="compositionally biased region" description="Low complexity" evidence="2">
    <location>
        <begin position="1544"/>
        <end position="1553"/>
    </location>
</feature>
<feature type="compositionally biased region" description="Basic and acidic residues" evidence="2">
    <location>
        <begin position="328"/>
        <end position="339"/>
    </location>
</feature>
<keyword evidence="1" id="KW-0175">Coiled coil</keyword>
<feature type="region of interest" description="Disordered" evidence="2">
    <location>
        <begin position="82"/>
        <end position="122"/>
    </location>
</feature>
<feature type="compositionally biased region" description="Polar residues" evidence="2">
    <location>
        <begin position="1447"/>
        <end position="1464"/>
    </location>
</feature>
<feature type="region of interest" description="Disordered" evidence="2">
    <location>
        <begin position="428"/>
        <end position="492"/>
    </location>
</feature>
<feature type="region of interest" description="Disordered" evidence="2">
    <location>
        <begin position="21"/>
        <end position="50"/>
    </location>
</feature>
<evidence type="ECO:0000256" key="1">
    <source>
        <dbReference type="SAM" id="Coils"/>
    </source>
</evidence>
<dbReference type="EMBL" id="JAAARO010000014">
    <property type="protein sequence ID" value="KAF5736139.1"/>
    <property type="molecule type" value="Genomic_DNA"/>
</dbReference>
<dbReference type="PANTHER" id="PTHR31780">
    <property type="entry name" value="STRESS RESPONSE PROTEIN NST1-RELATED"/>
    <property type="match status" value="1"/>
</dbReference>
<feature type="region of interest" description="Disordered" evidence="2">
    <location>
        <begin position="965"/>
        <end position="1051"/>
    </location>
</feature>
<feature type="coiled-coil region" evidence="1">
    <location>
        <begin position="555"/>
        <end position="672"/>
    </location>
</feature>
<evidence type="ECO:0000313" key="4">
    <source>
        <dbReference type="Proteomes" id="UP000593562"/>
    </source>
</evidence>
<feature type="compositionally biased region" description="Basic and acidic residues" evidence="2">
    <location>
        <begin position="348"/>
        <end position="366"/>
    </location>
</feature>
<feature type="region of interest" description="Disordered" evidence="2">
    <location>
        <begin position="2301"/>
        <end position="2413"/>
    </location>
</feature>
<feature type="compositionally biased region" description="Basic and acidic residues" evidence="2">
    <location>
        <begin position="295"/>
        <end position="304"/>
    </location>
</feature>
<protein>
    <submittedName>
        <fullName evidence="3">Uncharacterized protein</fullName>
    </submittedName>
</protein>
<feature type="compositionally biased region" description="Polar residues" evidence="2">
    <location>
        <begin position="234"/>
        <end position="248"/>
    </location>
</feature>
<organism evidence="3 4">
    <name type="scientific">Tripterygium wilfordii</name>
    <name type="common">Thunder God vine</name>
    <dbReference type="NCBI Taxonomy" id="458696"/>
    <lineage>
        <taxon>Eukaryota</taxon>
        <taxon>Viridiplantae</taxon>
        <taxon>Streptophyta</taxon>
        <taxon>Embryophyta</taxon>
        <taxon>Tracheophyta</taxon>
        <taxon>Spermatophyta</taxon>
        <taxon>Magnoliopsida</taxon>
        <taxon>eudicotyledons</taxon>
        <taxon>Gunneridae</taxon>
        <taxon>Pentapetalae</taxon>
        <taxon>rosids</taxon>
        <taxon>fabids</taxon>
        <taxon>Celastrales</taxon>
        <taxon>Celastraceae</taxon>
        <taxon>Tripterygium</taxon>
    </lineage>
</organism>
<name>A0A7J7CQ97_TRIWF</name>
<feature type="compositionally biased region" description="Basic and acidic residues" evidence="2">
    <location>
        <begin position="729"/>
        <end position="741"/>
    </location>
</feature>
<feature type="compositionally biased region" description="Basic and acidic residues" evidence="2">
    <location>
        <begin position="747"/>
        <end position="762"/>
    </location>
</feature>
<feature type="compositionally biased region" description="Low complexity" evidence="2">
    <location>
        <begin position="476"/>
        <end position="488"/>
    </location>
</feature>
<feature type="compositionally biased region" description="Basic and acidic residues" evidence="2">
    <location>
        <begin position="1508"/>
        <end position="1522"/>
    </location>
</feature>
<feature type="compositionally biased region" description="Basic residues" evidence="2">
    <location>
        <begin position="1673"/>
        <end position="1683"/>
    </location>
</feature>
<feature type="compositionally biased region" description="Gly residues" evidence="2">
    <location>
        <begin position="88"/>
        <end position="98"/>
    </location>
</feature>
<evidence type="ECO:0000256" key="2">
    <source>
        <dbReference type="SAM" id="MobiDB-lite"/>
    </source>
</evidence>
<dbReference type="InParanoid" id="A0A7J7CQ97"/>
<dbReference type="Proteomes" id="UP000593562">
    <property type="component" value="Unassembled WGS sequence"/>
</dbReference>
<feature type="region of interest" description="Disordered" evidence="2">
    <location>
        <begin position="56"/>
        <end position="75"/>
    </location>
</feature>
<gene>
    <name evidence="3" type="ORF">HS088_TW14G00274</name>
</gene>
<feature type="compositionally biased region" description="Basic and acidic residues" evidence="2">
    <location>
        <begin position="965"/>
        <end position="976"/>
    </location>
</feature>
<dbReference type="PANTHER" id="PTHR31780:SF10">
    <property type="entry name" value="LD36051P"/>
    <property type="match status" value="1"/>
</dbReference>
<reference evidence="3 4" key="1">
    <citation type="journal article" date="2020" name="Nat. Commun.">
        <title>Genome of Tripterygium wilfordii and identification of cytochrome P450 involved in triptolide biosynthesis.</title>
        <authorList>
            <person name="Tu L."/>
            <person name="Su P."/>
            <person name="Zhang Z."/>
            <person name="Gao L."/>
            <person name="Wang J."/>
            <person name="Hu T."/>
            <person name="Zhou J."/>
            <person name="Zhang Y."/>
            <person name="Zhao Y."/>
            <person name="Liu Y."/>
            <person name="Song Y."/>
            <person name="Tong Y."/>
            <person name="Lu Y."/>
            <person name="Yang J."/>
            <person name="Xu C."/>
            <person name="Jia M."/>
            <person name="Peters R.J."/>
            <person name="Huang L."/>
            <person name="Gao W."/>
        </authorList>
    </citation>
    <scope>NUCLEOTIDE SEQUENCE [LARGE SCALE GENOMIC DNA]</scope>
    <source>
        <strain evidence="4">cv. XIE 37</strain>
        <tissue evidence="3">Leaf</tissue>
    </source>
</reference>
<feature type="region of interest" description="Disordered" evidence="2">
    <location>
        <begin position="387"/>
        <end position="406"/>
    </location>
</feature>
<feature type="compositionally biased region" description="Polar residues" evidence="2">
    <location>
        <begin position="977"/>
        <end position="994"/>
    </location>
</feature>
<feature type="region of interest" description="Disordered" evidence="2">
    <location>
        <begin position="273"/>
        <end position="304"/>
    </location>
</feature>
<feature type="region of interest" description="Disordered" evidence="2">
    <location>
        <begin position="1486"/>
        <end position="1610"/>
    </location>
</feature>
<evidence type="ECO:0000313" key="3">
    <source>
        <dbReference type="EMBL" id="KAF5736139.1"/>
    </source>
</evidence>
<feature type="compositionally biased region" description="Polar residues" evidence="2">
    <location>
        <begin position="1685"/>
        <end position="1699"/>
    </location>
</feature>
<accession>A0A7J7CQ97</accession>
<feature type="compositionally biased region" description="Polar residues" evidence="2">
    <location>
        <begin position="2301"/>
        <end position="2324"/>
    </location>
</feature>
<keyword evidence="4" id="KW-1185">Reference proteome</keyword>
<feature type="region of interest" description="Disordered" evidence="2">
    <location>
        <begin position="715"/>
        <end position="795"/>
    </location>
</feature>
<sequence>MANPGVGNKFVSVNLNKSYGQQHLNHHPHHASTYGTARTRPGSGGGGGMVVLSRLRSSQKTGPKLSVPPPLNLPSLRKEHERFDSLGSSGGPSGGAVGGASRRTSSSVGWTKPATSSSHEKEVVDYHDNADPGMQIKVDGVSKGSGNLYTPPTLRSVTVAAAVSGYSQVDKAAVLRGEDFPSLHATLVAAVGNEKKQKDGLNQKQKQLISEDFSNEHMDSSRLSSSHVDMRPQFQPSSRNGGLNANGGQSNGLGFREQARKRDEYFLGPLPLVPLNPRSDWEDDERDTGHGLTYRSRDHGLSKNEPYWDRDFDMPRASVLPLKPAHSLSDRWRQRDNEAGRFSSSEVPKTDPSGRDIKTPSREGLERNSWQVPSLLKVELNAQDVGKDRNGIGARPSGLNRETIRENKYISSPFRDNTQVDAVRRELGHAQGERQSWNNSVDLHGSRQAELNTKEGYGSEQSNRYRGNASQNSTASKPSYSSVSKVPSINDPVLNFGKEKRPFLKSEKPYLEDPFMKDYGSTGFDGRDPFSGGLIGVVKQKKDVVKQTDFHDPVRESFEAELERVQKMQELERQRIIEEQERAMELARREEEERLRLAREEEERRRRLEEEAREAVWRAEQEQIETLQRAEEQRIAREEEKRMMIMEEERRKQAAKQKLMELEERIAKRQAEVAKGDGGSSLIPDVTMAGLAKEKEVSKVADVNDWEDGERMVERITSSASSDSSGLNRHFEMGSRPHFSRDVSSSDLDRGKPVNSWRRDVFENGTAPTLTLPDQDNGHHSPGRDTSSGGRDFSRKEFFGGAGFMPSKTFHKGGILEPHADDFSHFRGQRWNISGNGDHHIRHTEVESEYHENLTEKFGDTRWGQDRSHGSPYASYSERMQPNSEADGLYSFGRSQYTMRQPRVLPPSFASMNRSHYRGENELTSTSNISDNQMPYDHEARSKATMQTGSDHQGTLGQAEIADTQQDKMEDVEQKLDQSSVRCDSQSSLSITSPPDSPIHLSHDDMEESRDSPVLSAAEEGKEFDLSGLGPVGSSTEARKENVMSASVSVGDDEEWTVDNNEQLQEQEEYDEDEDGYQEEDEVHDIGDDLVQEFEEMYLEEKGSSQGVDNLVLGFNEGVEVGMPCDEFERSARNEETTYVMPYMSVATVYEEGSFNVMDHDGQVLPSVNGQSQVSVDNSSRIFQETEKAMQNLAIRPSIALKTSASSSDLMDHVNISNALGSTQQHSVSSSLVQTVVSTVTSAPSQTEVPVKLQFGLFSGPSLIPSPVPAIQIGSIQMPLHLHPQVGPSVAQVHASQPPLFQFGQLSYTAPISQGVLSLAPQSMSFVQPNVPTSFSLHQDWGGSLPGQPAKDITAENLIKNGVVSAFMDNQPGLVPRPLDLSHGIGYNNSMAARKNPEVIRRDRKEKSFIVGSSLRPESELQAEDSVVKNLKAISTKDFEGQPKTAVASSQSVAKEKYTSTSKGQGLASAGRGKNYIFAVKNSGSRSSLLAPDASSESIGIQRRPRRQRTEFRVRENADKKQSIGMLPANQCGLDDKSDTNGKSTGISTGIGSQRVVVSNRPSKRTFNLEALRPGGINSQGIYSRSRPQKGGGKESSAKSHNVPHSVDGRLQRNIHSEEDVDAPLQSGIVRVFEQPGIEAPSDEDDFIEVRSKRQMLNDRREQREKEIKAKTRVTKTPPRKPRSVLQNTISPGTSNKISTPMIGEGAGSIRSEFVASEGHGFSNSEVSAGFNSLVSQPLAPIGTPAVKSDIQSDIRSQPINSLHMSSLPVGHTGEKSLAPASSKVLDNVQTPLGSWGNSHVCQQVLAISQAQLDEAMKPAEFDSRASILDHSSSVMSSSSILAKDKSFPSTASPINYLLAGEKIQFGAVTSPTILPPSSRAVSHGIGPPGACRSDIQNSDDVSATENDCSLFFEKDKHSNELCLHLQDTEAEAEAAASAIAVAAISSDDIVGNGLGTCSISVSDTKSFARAEIDGTAAGVAGDLQSGSQSRGEESLSLDLPADLSVETLPMSLWPPLPSPQNASSQMLSHFPGAPPSHFPLYEMNPMLGGPFFAFGLHDESSSGQSQSQKTSNSISAPLGTWQPCHSGVDSFYGPPAGFSGPFIGSPAGIPGVQGPPHMVVYNHFAPVGQFGQVGLSFMGTTYIPSGKQPDWKHNPASSAMNDGEGGEMSNLNMVSAQRNPNNMPAIQHLAPGSPLVPMASPLAMFDVSPFQSSPDMPVQACWSHISASPLQQSVPLSMPLQQPAEVQRPQFNLVHHLDQSLSTNRFPDSQTSVSSDNTRNFTMSTHATVTQLPDELGLVDQTNSTSAGPSTQNMSVGAKSSSMGGAMDVGNSGVRNGSGSNNTGQNTSSAFKVSSAHHKNTSGPQYANSSGYNYQRGSGIPQRNSSGGEWSQRRMGFQGKNQSSGPEKSFPHLKMKQIYVAKQTPNVTSRAL</sequence>
<dbReference type="CDD" id="cd22249">
    <property type="entry name" value="UDM1_RNF168_RNF169-like"/>
    <property type="match status" value="1"/>
</dbReference>
<feature type="compositionally biased region" description="Polar residues" evidence="2">
    <location>
        <begin position="716"/>
        <end position="727"/>
    </location>
</feature>
<feature type="compositionally biased region" description="Polar residues" evidence="2">
    <location>
        <begin position="2362"/>
        <end position="2390"/>
    </location>
</feature>
<feature type="region of interest" description="Disordered" evidence="2">
    <location>
        <begin position="1673"/>
        <end position="1701"/>
    </location>
</feature>
<comment type="caution">
    <text evidence="3">The sequence shown here is derived from an EMBL/GenBank/DDBJ whole genome shotgun (WGS) entry which is preliminary data.</text>
</comment>
<feature type="region of interest" description="Disordered" evidence="2">
    <location>
        <begin position="328"/>
        <end position="369"/>
    </location>
</feature>